<keyword evidence="6 8" id="KW-0472">Membrane</keyword>
<dbReference type="PANTHER" id="PTHR10332">
    <property type="entry name" value="EQUILIBRATIVE NUCLEOSIDE TRANSPORTER"/>
    <property type="match status" value="1"/>
</dbReference>
<evidence type="ECO:0000256" key="7">
    <source>
        <dbReference type="SAM" id="MobiDB-lite"/>
    </source>
</evidence>
<feature type="transmembrane region" description="Helical" evidence="8">
    <location>
        <begin position="333"/>
        <end position="352"/>
    </location>
</feature>
<feature type="transmembrane region" description="Helical" evidence="8">
    <location>
        <begin position="32"/>
        <end position="60"/>
    </location>
</feature>
<feature type="transmembrane region" description="Helical" evidence="8">
    <location>
        <begin position="364"/>
        <end position="384"/>
    </location>
</feature>
<dbReference type="STRING" id="451379.A0A158R529"/>
<keyword evidence="4 8" id="KW-0812">Transmembrane</keyword>
<dbReference type="GO" id="GO:0005886">
    <property type="term" value="C:plasma membrane"/>
    <property type="evidence" value="ECO:0007669"/>
    <property type="project" value="TreeGrafter"/>
</dbReference>
<proteinExistence type="inferred from homology"/>
<feature type="transmembrane region" description="Helical" evidence="8">
    <location>
        <begin position="435"/>
        <end position="461"/>
    </location>
</feature>
<dbReference type="PIRSF" id="PIRSF016379">
    <property type="entry name" value="ENT"/>
    <property type="match status" value="1"/>
</dbReference>
<dbReference type="Proteomes" id="UP000046393">
    <property type="component" value="Unplaced"/>
</dbReference>
<feature type="transmembrane region" description="Helical" evidence="8">
    <location>
        <begin position="109"/>
        <end position="130"/>
    </location>
</feature>
<dbReference type="WBParaSite" id="SMUV_0000528901-mRNA-1">
    <property type="protein sequence ID" value="SMUV_0000528901-mRNA-1"/>
    <property type="gene ID" value="SMUV_0000528901"/>
</dbReference>
<evidence type="ECO:0000256" key="3">
    <source>
        <dbReference type="ARBA" id="ARBA00022448"/>
    </source>
</evidence>
<keyword evidence="9" id="KW-1185">Reference proteome</keyword>
<dbReference type="AlphaFoldDB" id="A0A158R529"/>
<dbReference type="Pfam" id="PF01733">
    <property type="entry name" value="Nucleoside_tran"/>
    <property type="match status" value="1"/>
</dbReference>
<evidence type="ECO:0000256" key="8">
    <source>
        <dbReference type="SAM" id="Phobius"/>
    </source>
</evidence>
<dbReference type="GO" id="GO:0005337">
    <property type="term" value="F:nucleoside transmembrane transporter activity"/>
    <property type="evidence" value="ECO:0007669"/>
    <property type="project" value="InterPro"/>
</dbReference>
<evidence type="ECO:0000313" key="9">
    <source>
        <dbReference type="Proteomes" id="UP000046393"/>
    </source>
</evidence>
<evidence type="ECO:0000256" key="1">
    <source>
        <dbReference type="ARBA" id="ARBA00004141"/>
    </source>
</evidence>
<keyword evidence="3" id="KW-0813">Transport</keyword>
<feature type="transmembrane region" description="Helical" evidence="8">
    <location>
        <begin position="391"/>
        <end position="415"/>
    </location>
</feature>
<evidence type="ECO:0000256" key="4">
    <source>
        <dbReference type="ARBA" id="ARBA00022692"/>
    </source>
</evidence>
<evidence type="ECO:0000256" key="6">
    <source>
        <dbReference type="ARBA" id="ARBA00023136"/>
    </source>
</evidence>
<feature type="transmembrane region" description="Helical" evidence="8">
    <location>
        <begin position="210"/>
        <end position="230"/>
    </location>
</feature>
<dbReference type="InterPro" id="IPR002259">
    <property type="entry name" value="Eqnu_transpt"/>
</dbReference>
<feature type="transmembrane region" description="Helical" evidence="8">
    <location>
        <begin position="142"/>
        <end position="160"/>
    </location>
</feature>
<accession>A0A158R529</accession>
<dbReference type="SUPFAM" id="SSF103473">
    <property type="entry name" value="MFS general substrate transporter"/>
    <property type="match status" value="1"/>
</dbReference>
<feature type="transmembrane region" description="Helical" evidence="8">
    <location>
        <begin position="81"/>
        <end position="103"/>
    </location>
</feature>
<feature type="transmembrane region" description="Helical" evidence="8">
    <location>
        <begin position="180"/>
        <end position="198"/>
    </location>
</feature>
<feature type="transmembrane region" description="Helical" evidence="8">
    <location>
        <begin position="289"/>
        <end position="312"/>
    </location>
</feature>
<evidence type="ECO:0000313" key="10">
    <source>
        <dbReference type="WBParaSite" id="SMUV_0000528901-mRNA-1"/>
    </source>
</evidence>
<name>A0A158R529_9BILA</name>
<sequence length="463" mass="51801">MDVTVENGQKGDKPGETQSMLPSTPPKDKYCAVYLIMLLHGVGTLMAWNMFITIAPMYFVDYKLKEHVNGTMVETDYSKQFFSYLGICSQLPNLLLNFVNIFMDAKGGLNRRIGVSLIIVGIVCLITTVFVKIDTSNMVTQFFFFTMITVIILNGANGIYQNSIYGLAAAFPASFTNAIVLGNNFCGTFVSVINIITITTFRESVTNAALAYFLIALLTIVACFVTFFMLPKFEFYNYYMKKHSLEQDNAEGAVKESKVKVYANTFKQPVCCNLFQEIVLKMFVPDFQCWVQCLSVFLVFFATLTIFPAIMADIKPYKASPNDPYTFFIPEGLFTPITTFLLFNLFAMLGSMTANFVQWPSPKLIIVPAVARLLLIPIMMMCNFRPDRRVFPVYITSDYVYIVFAILMSFTSGYFSSVGMMYAPKVVESSKAPVAGMMSAFFLICGICGGIAFTFVVTAIIEP</sequence>
<keyword evidence="5 8" id="KW-1133">Transmembrane helix</keyword>
<dbReference type="InterPro" id="IPR036259">
    <property type="entry name" value="MFS_trans_sf"/>
</dbReference>
<protein>
    <submittedName>
        <fullName evidence="10">Equilibrative nucleoside transporter 1</fullName>
    </submittedName>
</protein>
<comment type="subcellular location">
    <subcellularLocation>
        <location evidence="1">Membrane</location>
        <topology evidence="1">Multi-pass membrane protein</topology>
    </subcellularLocation>
</comment>
<comment type="similarity">
    <text evidence="2">Belongs to the SLC29A/ENT transporter (TC 2.A.57) family.</text>
</comment>
<reference evidence="10" key="1">
    <citation type="submission" date="2016-04" db="UniProtKB">
        <authorList>
            <consortium name="WormBaseParasite"/>
        </authorList>
    </citation>
    <scope>IDENTIFICATION</scope>
</reference>
<organism evidence="9 10">
    <name type="scientific">Syphacia muris</name>
    <dbReference type="NCBI Taxonomy" id="451379"/>
    <lineage>
        <taxon>Eukaryota</taxon>
        <taxon>Metazoa</taxon>
        <taxon>Ecdysozoa</taxon>
        <taxon>Nematoda</taxon>
        <taxon>Chromadorea</taxon>
        <taxon>Rhabditida</taxon>
        <taxon>Spirurina</taxon>
        <taxon>Oxyuridomorpha</taxon>
        <taxon>Oxyuroidea</taxon>
        <taxon>Oxyuridae</taxon>
        <taxon>Syphacia</taxon>
    </lineage>
</organism>
<dbReference type="PRINTS" id="PR01130">
    <property type="entry name" value="DERENTRNSPRT"/>
</dbReference>
<feature type="region of interest" description="Disordered" evidence="7">
    <location>
        <begin position="1"/>
        <end position="23"/>
    </location>
</feature>
<evidence type="ECO:0000256" key="2">
    <source>
        <dbReference type="ARBA" id="ARBA00007965"/>
    </source>
</evidence>
<dbReference type="PANTHER" id="PTHR10332:SF80">
    <property type="entry name" value="EQUILIBRATIVE NUCLEOSIDE TRANSPORTER 2, ISOFORM A"/>
    <property type="match status" value="1"/>
</dbReference>
<evidence type="ECO:0000256" key="5">
    <source>
        <dbReference type="ARBA" id="ARBA00022989"/>
    </source>
</evidence>